<protein>
    <submittedName>
        <fullName evidence="1">Uncharacterized protein</fullName>
    </submittedName>
</protein>
<dbReference type="RefSeq" id="WP_017676584.1">
    <property type="nucleotide sequence ID" value="NZ_FMZQ01000017.1"/>
</dbReference>
<accession>A0A1G6V4N7</accession>
<evidence type="ECO:0000313" key="1">
    <source>
        <dbReference type="EMBL" id="SDD48431.1"/>
    </source>
</evidence>
<evidence type="ECO:0000313" key="2">
    <source>
        <dbReference type="Proteomes" id="UP000199467"/>
    </source>
</evidence>
<gene>
    <name evidence="1" type="ORF">SAMN05216576_11774</name>
</gene>
<dbReference type="EMBL" id="FMZQ01000017">
    <property type="protein sequence ID" value="SDD48431.1"/>
    <property type="molecule type" value="Genomic_DNA"/>
</dbReference>
<proteinExistence type="predicted"/>
<dbReference type="AlphaFoldDB" id="A0A1G6V4N7"/>
<organism evidence="1 2">
    <name type="scientific">Ectopseudomonas chengduensis</name>
    <dbReference type="NCBI Taxonomy" id="489632"/>
    <lineage>
        <taxon>Bacteria</taxon>
        <taxon>Pseudomonadati</taxon>
        <taxon>Pseudomonadota</taxon>
        <taxon>Gammaproteobacteria</taxon>
        <taxon>Pseudomonadales</taxon>
        <taxon>Pseudomonadaceae</taxon>
        <taxon>Ectopseudomonas</taxon>
    </lineage>
</organism>
<dbReference type="Proteomes" id="UP000199467">
    <property type="component" value="Unassembled WGS sequence"/>
</dbReference>
<name>A0A1G6V4N7_9GAMM</name>
<sequence length="128" mass="14852">MPHPRQEILNHPDALDCTVYRPDEQDPDTEEQDLGDAKVLITGAFEPPQDWDAHQREDYYGEEDPTHFVSAHIECLAKPATREFFMPDSGDYVAVQSSLGDVVMYYVYDHEETEHGRHYVLIRDDEEL</sequence>
<reference evidence="2" key="1">
    <citation type="submission" date="2016-10" db="EMBL/GenBank/DDBJ databases">
        <authorList>
            <person name="Varghese N."/>
            <person name="Submissions S."/>
        </authorList>
    </citation>
    <scope>NUCLEOTIDE SEQUENCE [LARGE SCALE GENOMIC DNA]</scope>
    <source>
        <strain evidence="2">DSM 26382</strain>
    </source>
</reference>
<keyword evidence="2" id="KW-1185">Reference proteome</keyword>